<evidence type="ECO:0000256" key="1">
    <source>
        <dbReference type="SAM" id="MobiDB-lite"/>
    </source>
</evidence>
<feature type="region of interest" description="Disordered" evidence="1">
    <location>
        <begin position="1"/>
        <end position="36"/>
    </location>
</feature>
<sequence>MGTLRKAPGLKRSPFGQTAVRFSPQGGKSPTPGPGAYNMFDCSMAQDSLRRALLEKHRKGGFGSQAARNPAFFKREEAAVPGPAQYKAEKKPEELYKQKHTAAFKSVTERLMSSRALQTIPPPSSYDVRESFEKTRGRTCYMPPRNAGARKRQSSFLSAAPRVSSFQPPVPETPGPGQYSPAFKSNPKMALIVCQEDRFKEPKDTAPSPTTYELSPAVMDTVLKGTFNVTLDNPLAARHHSLPQESTAQPALTLTGS</sequence>
<organism evidence="2 3">
    <name type="scientific">Conger conger</name>
    <name type="common">Conger eel</name>
    <name type="synonym">Muraena conger</name>
    <dbReference type="NCBI Taxonomy" id="82655"/>
    <lineage>
        <taxon>Eukaryota</taxon>
        <taxon>Metazoa</taxon>
        <taxon>Chordata</taxon>
        <taxon>Craniata</taxon>
        <taxon>Vertebrata</taxon>
        <taxon>Euteleostomi</taxon>
        <taxon>Actinopterygii</taxon>
        <taxon>Neopterygii</taxon>
        <taxon>Teleostei</taxon>
        <taxon>Anguilliformes</taxon>
        <taxon>Congridae</taxon>
        <taxon>Conger</taxon>
    </lineage>
</organism>
<feature type="region of interest" description="Disordered" evidence="1">
    <location>
        <begin position="237"/>
        <end position="257"/>
    </location>
</feature>
<dbReference type="Pfam" id="PF07004">
    <property type="entry name" value="SHIPPO-rpt"/>
    <property type="match status" value="3"/>
</dbReference>
<feature type="compositionally biased region" description="Polar residues" evidence="1">
    <location>
        <begin position="243"/>
        <end position="257"/>
    </location>
</feature>
<dbReference type="OrthoDB" id="406368at2759"/>
<keyword evidence="3" id="KW-1185">Reference proteome</keyword>
<dbReference type="AlphaFoldDB" id="A0A9Q1HSP9"/>
<dbReference type="Proteomes" id="UP001152803">
    <property type="component" value="Unassembled WGS sequence"/>
</dbReference>
<evidence type="ECO:0000313" key="2">
    <source>
        <dbReference type="EMBL" id="KAJ8262642.1"/>
    </source>
</evidence>
<dbReference type="EMBL" id="JAFJMO010000011">
    <property type="protein sequence ID" value="KAJ8262642.1"/>
    <property type="molecule type" value="Genomic_DNA"/>
</dbReference>
<accession>A0A9Q1HSP9</accession>
<reference evidence="2" key="1">
    <citation type="journal article" date="2023" name="Science">
        <title>Genome structures resolve the early diversification of teleost fishes.</title>
        <authorList>
            <person name="Parey E."/>
            <person name="Louis A."/>
            <person name="Montfort J."/>
            <person name="Bouchez O."/>
            <person name="Roques C."/>
            <person name="Iampietro C."/>
            <person name="Lluch J."/>
            <person name="Castinel A."/>
            <person name="Donnadieu C."/>
            <person name="Desvignes T."/>
            <person name="Floi Bucao C."/>
            <person name="Jouanno E."/>
            <person name="Wen M."/>
            <person name="Mejri S."/>
            <person name="Dirks R."/>
            <person name="Jansen H."/>
            <person name="Henkel C."/>
            <person name="Chen W.J."/>
            <person name="Zahm M."/>
            <person name="Cabau C."/>
            <person name="Klopp C."/>
            <person name="Thompson A.W."/>
            <person name="Robinson-Rechavi M."/>
            <person name="Braasch I."/>
            <person name="Lecointre G."/>
            <person name="Bobe J."/>
            <person name="Postlethwait J.H."/>
            <person name="Berthelot C."/>
            <person name="Roest Crollius H."/>
            <person name="Guiguen Y."/>
        </authorList>
    </citation>
    <scope>NUCLEOTIDE SEQUENCE</scope>
    <source>
        <strain evidence="2">Concon-B</strain>
    </source>
</reference>
<gene>
    <name evidence="2" type="ORF">COCON_G00150990</name>
</gene>
<comment type="caution">
    <text evidence="2">The sequence shown here is derived from an EMBL/GenBank/DDBJ whole genome shotgun (WGS) entry which is preliminary data.</text>
</comment>
<name>A0A9Q1HSP9_CONCO</name>
<evidence type="ECO:0000313" key="3">
    <source>
        <dbReference type="Proteomes" id="UP001152803"/>
    </source>
</evidence>
<proteinExistence type="predicted"/>
<protein>
    <submittedName>
        <fullName evidence="2">Uncharacterized protein</fullName>
    </submittedName>
</protein>
<dbReference type="InterPro" id="IPR010736">
    <property type="entry name" value="SHIPPO-rpt"/>
</dbReference>